<gene>
    <name evidence="1" type="ORF">Aple_065400</name>
</gene>
<accession>A0A5M3XVR5</accession>
<proteinExistence type="predicted"/>
<sequence>MADHRFVASLPDLIDPAEYDAHPDGGLIRLRITVTDTGVEVLGDGMRPEQIEAVLNALNGPDDEGPEMEQMLCG</sequence>
<dbReference type="InterPro" id="IPR045488">
    <property type="entry name" value="fvmRadSAM-pep"/>
</dbReference>
<organism evidence="1 2">
    <name type="scientific">Acrocarpospora pleiomorpha</name>
    <dbReference type="NCBI Taxonomy" id="90975"/>
    <lineage>
        <taxon>Bacteria</taxon>
        <taxon>Bacillati</taxon>
        <taxon>Actinomycetota</taxon>
        <taxon>Actinomycetes</taxon>
        <taxon>Streptosporangiales</taxon>
        <taxon>Streptosporangiaceae</taxon>
        <taxon>Acrocarpospora</taxon>
    </lineage>
</organism>
<dbReference type="EMBL" id="BLAF01000043">
    <property type="protein sequence ID" value="GES23641.1"/>
    <property type="molecule type" value="Genomic_DNA"/>
</dbReference>
<dbReference type="RefSeq" id="WP_155348520.1">
    <property type="nucleotide sequence ID" value="NZ_BAAAHM010000027.1"/>
</dbReference>
<dbReference type="OrthoDB" id="3697149at2"/>
<dbReference type="Pfam" id="PF20007">
    <property type="entry name" value="fvmRadSAM-pep"/>
    <property type="match status" value="1"/>
</dbReference>
<comment type="caution">
    <text evidence="1">The sequence shown here is derived from an EMBL/GenBank/DDBJ whole genome shotgun (WGS) entry which is preliminary data.</text>
</comment>
<dbReference type="Proteomes" id="UP000377595">
    <property type="component" value="Unassembled WGS sequence"/>
</dbReference>
<name>A0A5M3XVR5_9ACTN</name>
<keyword evidence="2" id="KW-1185">Reference proteome</keyword>
<dbReference type="AlphaFoldDB" id="A0A5M3XVR5"/>
<evidence type="ECO:0000313" key="2">
    <source>
        <dbReference type="Proteomes" id="UP000377595"/>
    </source>
</evidence>
<protein>
    <submittedName>
        <fullName evidence="1">Uncharacterized protein</fullName>
    </submittedName>
</protein>
<reference evidence="1 2" key="1">
    <citation type="submission" date="2019-10" db="EMBL/GenBank/DDBJ databases">
        <title>Whole genome shotgun sequence of Acrocarpospora pleiomorpha NBRC 16267.</title>
        <authorList>
            <person name="Ichikawa N."/>
            <person name="Kimura A."/>
            <person name="Kitahashi Y."/>
            <person name="Komaki H."/>
            <person name="Oguchi A."/>
        </authorList>
    </citation>
    <scope>NUCLEOTIDE SEQUENCE [LARGE SCALE GENOMIC DNA]</scope>
    <source>
        <strain evidence="1 2">NBRC 16267</strain>
    </source>
</reference>
<evidence type="ECO:0000313" key="1">
    <source>
        <dbReference type="EMBL" id="GES23641.1"/>
    </source>
</evidence>